<dbReference type="HOGENOM" id="CLU_3239880_0_0_9"/>
<dbReference type="AlphaFoldDB" id="A0A0H2WX60"/>
<proteinExistence type="predicted"/>
<dbReference type="EMBL" id="CP000046">
    <property type="protein sequence ID" value="AAW37261.1"/>
    <property type="molecule type" value="Genomic_DNA"/>
</dbReference>
<evidence type="ECO:0000313" key="1">
    <source>
        <dbReference type="EMBL" id="AAW37261.1"/>
    </source>
</evidence>
<organism evidence="1 2">
    <name type="scientific">Staphylococcus aureus (strain COL)</name>
    <dbReference type="NCBI Taxonomy" id="93062"/>
    <lineage>
        <taxon>Bacteria</taxon>
        <taxon>Bacillati</taxon>
        <taxon>Bacillota</taxon>
        <taxon>Bacilli</taxon>
        <taxon>Bacillales</taxon>
        <taxon>Staphylococcaceae</taxon>
        <taxon>Staphylococcus</taxon>
    </lineage>
</organism>
<reference evidence="1 2" key="1">
    <citation type="journal article" date="2005" name="J. Bacteriol.">
        <title>Insights on evolution of virulence and resistance from the complete genome analysis of an early methicillin-resistant Staphylococcus aureus strain and a biofilm-producing methicillin-resistant Staphylococcus epidermidis strain.</title>
        <authorList>
            <person name="Gill S.R."/>
            <person name="Fouts D.E."/>
            <person name="Archer G.L."/>
            <person name="Mongodin E.F."/>
            <person name="Deboy R.T."/>
            <person name="Ravel J."/>
            <person name="Paulsen I.T."/>
            <person name="Kolonay J.F."/>
            <person name="Brinkac L."/>
            <person name="Beanan M."/>
            <person name="Dodson R.J."/>
            <person name="Daugherty S.C."/>
            <person name="Madupu R."/>
            <person name="Angiuoli S.V."/>
            <person name="Durkin A.S."/>
            <person name="Haft D.H."/>
            <person name="Vamathevan J."/>
            <person name="Khouri H."/>
            <person name="Utterback T."/>
            <person name="Lee C."/>
            <person name="Dimitrov G."/>
            <person name="Jiang L."/>
            <person name="Qin H."/>
            <person name="Weidman J."/>
            <person name="Tran K."/>
            <person name="Kang K."/>
            <person name="Hance I.R."/>
            <person name="Nelson K.E."/>
            <person name="Fraser C.M."/>
        </authorList>
    </citation>
    <scope>NUCLEOTIDE SEQUENCE [LARGE SCALE GENOMIC DNA]</scope>
    <source>
        <strain evidence="1 2">COL</strain>
    </source>
</reference>
<protein>
    <submittedName>
        <fullName evidence="1">Uncharacterized protein</fullName>
    </submittedName>
</protein>
<dbReference type="KEGG" id="sac:SACOL2480"/>
<gene>
    <name evidence="1" type="ordered locus">SACOL2480</name>
</gene>
<evidence type="ECO:0000313" key="2">
    <source>
        <dbReference type="Proteomes" id="UP000000530"/>
    </source>
</evidence>
<dbReference type="Proteomes" id="UP000000530">
    <property type="component" value="Chromosome"/>
</dbReference>
<accession>A0A0H2WX60</accession>
<name>A0A0H2WX60_STAAC</name>
<sequence>MNVVNGQLHSLVEPQEATLNKVYGCILIQQPITKSCFPLCGLA</sequence>